<dbReference type="Pfam" id="PF24626">
    <property type="entry name" value="SH3_Tf2-1"/>
    <property type="match status" value="1"/>
</dbReference>
<accession>A0ABQ5JA83</accession>
<dbReference type="InterPro" id="IPR012337">
    <property type="entry name" value="RNaseH-like_sf"/>
</dbReference>
<name>A0ABQ5JA83_9ASTR</name>
<gene>
    <name evidence="2" type="ORF">Tco_1125641</name>
</gene>
<comment type="caution">
    <text evidence="2">The sequence shown here is derived from an EMBL/GenBank/DDBJ whole genome shotgun (WGS) entry which is preliminary data.</text>
</comment>
<dbReference type="Gene3D" id="3.30.420.10">
    <property type="entry name" value="Ribonuclease H-like superfamily/Ribonuclease H"/>
    <property type="match status" value="1"/>
</dbReference>
<proteinExistence type="predicted"/>
<evidence type="ECO:0000313" key="3">
    <source>
        <dbReference type="Proteomes" id="UP001151760"/>
    </source>
</evidence>
<evidence type="ECO:0000259" key="1">
    <source>
        <dbReference type="Pfam" id="PF24626"/>
    </source>
</evidence>
<dbReference type="SUPFAM" id="SSF53098">
    <property type="entry name" value="Ribonuclease H-like"/>
    <property type="match status" value="1"/>
</dbReference>
<dbReference type="PANTHER" id="PTHR45835:SF104">
    <property type="entry name" value="PROTEIN NYNRIN-LIKE"/>
    <property type="match status" value="1"/>
</dbReference>
<reference evidence="2" key="1">
    <citation type="journal article" date="2022" name="Int. J. Mol. Sci.">
        <title>Draft Genome of Tanacetum Coccineum: Genomic Comparison of Closely Related Tanacetum-Family Plants.</title>
        <authorList>
            <person name="Yamashiro T."/>
            <person name="Shiraishi A."/>
            <person name="Nakayama K."/>
            <person name="Satake H."/>
        </authorList>
    </citation>
    <scope>NUCLEOTIDE SEQUENCE</scope>
</reference>
<dbReference type="Proteomes" id="UP001151760">
    <property type="component" value="Unassembled WGS sequence"/>
</dbReference>
<evidence type="ECO:0000313" key="2">
    <source>
        <dbReference type="EMBL" id="GJU09211.1"/>
    </source>
</evidence>
<dbReference type="EMBL" id="BQNB010021706">
    <property type="protein sequence ID" value="GJU09211.1"/>
    <property type="molecule type" value="Genomic_DNA"/>
</dbReference>
<keyword evidence="3" id="KW-1185">Reference proteome</keyword>
<reference evidence="2" key="2">
    <citation type="submission" date="2022-01" db="EMBL/GenBank/DDBJ databases">
        <authorList>
            <person name="Yamashiro T."/>
            <person name="Shiraishi A."/>
            <person name="Satake H."/>
            <person name="Nakayama K."/>
        </authorList>
    </citation>
    <scope>NUCLEOTIDE SEQUENCE</scope>
</reference>
<dbReference type="PANTHER" id="PTHR45835">
    <property type="entry name" value="YALI0A06105P"/>
    <property type="match status" value="1"/>
</dbReference>
<feature type="domain" description="Tf2-1-like SH3-like" evidence="1">
    <location>
        <begin position="157"/>
        <end position="199"/>
    </location>
</feature>
<dbReference type="InterPro" id="IPR056924">
    <property type="entry name" value="SH3_Tf2-1"/>
</dbReference>
<organism evidence="2 3">
    <name type="scientific">Tanacetum coccineum</name>
    <dbReference type="NCBI Taxonomy" id="301880"/>
    <lineage>
        <taxon>Eukaryota</taxon>
        <taxon>Viridiplantae</taxon>
        <taxon>Streptophyta</taxon>
        <taxon>Embryophyta</taxon>
        <taxon>Tracheophyta</taxon>
        <taxon>Spermatophyta</taxon>
        <taxon>Magnoliopsida</taxon>
        <taxon>eudicotyledons</taxon>
        <taxon>Gunneridae</taxon>
        <taxon>Pentapetalae</taxon>
        <taxon>asterids</taxon>
        <taxon>campanulids</taxon>
        <taxon>Asterales</taxon>
        <taxon>Asteraceae</taxon>
        <taxon>Asteroideae</taxon>
        <taxon>Anthemideae</taxon>
        <taxon>Anthemidinae</taxon>
        <taxon>Tanacetum</taxon>
    </lineage>
</organism>
<protein>
    <submittedName>
        <fullName evidence="2">Retrotransposable element Tf2</fullName>
    </submittedName>
</protein>
<sequence length="200" mass="23276">MDLIDGLPLSKGKAAIMVVVDRLSKAAHFMALSHPYTAMQSDGQTEVVNRCLECYLRCMCGEKPKEWTTWLPMVEYWYNTSYHTSIKTTPYQAVYGQSPLCHITYQVGDSVVDTVDKTMVAREKANQMLQFHIKRAHGRMKNMANKNRTDREFAKQDWVYLKLQPYRQSTIRKGKYHKLTTKYYGPFQVIKKVRKGAYKS</sequence>
<dbReference type="InterPro" id="IPR036397">
    <property type="entry name" value="RNaseH_sf"/>
</dbReference>